<geneLocation type="plasmid" evidence="6 7">
    <name>unnamed2</name>
</geneLocation>
<dbReference type="InterPro" id="IPR010090">
    <property type="entry name" value="Phage_tape_meas"/>
</dbReference>
<keyword evidence="3" id="KW-1133">Transmembrane helix</keyword>
<dbReference type="Pfam" id="PF10145">
    <property type="entry name" value="PhageMin_Tail"/>
    <property type="match status" value="1"/>
</dbReference>
<dbReference type="Proteomes" id="UP000595038">
    <property type="component" value="Plasmid unnamed2"/>
</dbReference>
<feature type="transmembrane region" description="Helical" evidence="3">
    <location>
        <begin position="941"/>
        <end position="964"/>
    </location>
</feature>
<dbReference type="InterPro" id="IPR008258">
    <property type="entry name" value="Transglycosylase_SLT_dom_1"/>
</dbReference>
<evidence type="ECO:0000259" key="5">
    <source>
        <dbReference type="Pfam" id="PF10145"/>
    </source>
</evidence>
<evidence type="ECO:0000256" key="1">
    <source>
        <dbReference type="ARBA" id="ARBA00022612"/>
    </source>
</evidence>
<keyword evidence="3" id="KW-0812">Transmembrane</keyword>
<name>A0AB37GFY8_BACLI</name>
<feature type="transmembrane region" description="Helical" evidence="3">
    <location>
        <begin position="830"/>
        <end position="851"/>
    </location>
</feature>
<dbReference type="CDD" id="cd13402">
    <property type="entry name" value="LT_TF-like"/>
    <property type="match status" value="1"/>
</dbReference>
<gene>
    <name evidence="6" type="ORF">I6G80_00220</name>
</gene>
<feature type="transmembrane region" description="Helical" evidence="3">
    <location>
        <begin position="901"/>
        <end position="920"/>
    </location>
</feature>
<organism evidence="6 7">
    <name type="scientific">Bacillus licheniformis</name>
    <dbReference type="NCBI Taxonomy" id="1402"/>
    <lineage>
        <taxon>Bacteria</taxon>
        <taxon>Bacillati</taxon>
        <taxon>Bacillota</taxon>
        <taxon>Bacilli</taxon>
        <taxon>Bacillales</taxon>
        <taxon>Bacillaceae</taxon>
        <taxon>Bacillus</taxon>
    </lineage>
</organism>
<keyword evidence="3" id="KW-0472">Membrane</keyword>
<feature type="transmembrane region" description="Helical" evidence="3">
    <location>
        <begin position="772"/>
        <end position="792"/>
    </location>
</feature>
<keyword evidence="1" id="KW-1188">Viral release from host cell</keyword>
<evidence type="ECO:0000256" key="2">
    <source>
        <dbReference type="SAM" id="Coils"/>
    </source>
</evidence>
<dbReference type="EMBL" id="CP065645">
    <property type="protein sequence ID" value="QPR70570.1"/>
    <property type="molecule type" value="Genomic_DNA"/>
</dbReference>
<dbReference type="PANTHER" id="PTHR37813:SF1">
    <property type="entry name" value="FELS-2 PROPHAGE PROTEIN"/>
    <property type="match status" value="1"/>
</dbReference>
<feature type="coiled-coil region" evidence="2">
    <location>
        <begin position="1449"/>
        <end position="1476"/>
    </location>
</feature>
<evidence type="ECO:0000313" key="7">
    <source>
        <dbReference type="Proteomes" id="UP000595038"/>
    </source>
</evidence>
<protein>
    <submittedName>
        <fullName evidence="6">Phage tail tape measure protein</fullName>
    </submittedName>
</protein>
<feature type="domain" description="Phage tail tape measure protein" evidence="5">
    <location>
        <begin position="309"/>
        <end position="507"/>
    </location>
</feature>
<feature type="transmembrane region" description="Helical" evidence="3">
    <location>
        <begin position="863"/>
        <end position="881"/>
    </location>
</feature>
<feature type="transmembrane region" description="Helical" evidence="3">
    <location>
        <begin position="804"/>
        <end position="824"/>
    </location>
</feature>
<dbReference type="Gene3D" id="1.10.530.10">
    <property type="match status" value="1"/>
</dbReference>
<dbReference type="NCBIfam" id="TIGR01760">
    <property type="entry name" value="tape_meas_TP901"/>
    <property type="match status" value="1"/>
</dbReference>
<feature type="domain" description="Transglycosylase SLT" evidence="4">
    <location>
        <begin position="1299"/>
        <end position="1407"/>
    </location>
</feature>
<evidence type="ECO:0000256" key="3">
    <source>
        <dbReference type="SAM" id="Phobius"/>
    </source>
</evidence>
<dbReference type="SUPFAM" id="SSF48371">
    <property type="entry name" value="ARM repeat"/>
    <property type="match status" value="1"/>
</dbReference>
<dbReference type="SUPFAM" id="SSF53955">
    <property type="entry name" value="Lysozyme-like"/>
    <property type="match status" value="1"/>
</dbReference>
<dbReference type="Gene3D" id="1.20.120.20">
    <property type="entry name" value="Apolipoprotein"/>
    <property type="match status" value="1"/>
</dbReference>
<evidence type="ECO:0000259" key="4">
    <source>
        <dbReference type="Pfam" id="PF01464"/>
    </source>
</evidence>
<keyword evidence="2" id="KW-0175">Coiled coil</keyword>
<reference evidence="6 7" key="1">
    <citation type="submission" date="2020-12" db="EMBL/GenBank/DDBJ databases">
        <title>FDA dAtabase for Regulatory Grade micrObial Sequences (FDA-ARGOS): Supporting development and validation of Infectious Disease Dx tests.</title>
        <authorList>
            <person name="Nelson B."/>
            <person name="Plummer A."/>
            <person name="Tallon L."/>
            <person name="Sadzewicz L."/>
            <person name="Zhao X."/>
            <person name="Boylan J."/>
            <person name="Ott S."/>
            <person name="Bowen H."/>
            <person name="Vavikolanu K."/>
            <person name="Mehta A."/>
            <person name="Aluvathingal J."/>
            <person name="Nadendla S."/>
            <person name="Myers T."/>
            <person name="Yan Y."/>
            <person name="Sichtig H."/>
        </authorList>
    </citation>
    <scope>NUCLEOTIDE SEQUENCE [LARGE SCALE GENOMIC DNA]</scope>
    <source>
        <strain evidence="6 7">FDAARGOS_923</strain>
        <plasmid evidence="6 7">unnamed2</plasmid>
    </source>
</reference>
<feature type="transmembrane region" description="Helical" evidence="3">
    <location>
        <begin position="606"/>
        <end position="637"/>
    </location>
</feature>
<proteinExistence type="predicted"/>
<dbReference type="Pfam" id="PF01464">
    <property type="entry name" value="SLT"/>
    <property type="match status" value="1"/>
</dbReference>
<dbReference type="PANTHER" id="PTHR37813">
    <property type="entry name" value="FELS-2 PROPHAGE PROTEIN"/>
    <property type="match status" value="1"/>
</dbReference>
<dbReference type="InterPro" id="IPR016024">
    <property type="entry name" value="ARM-type_fold"/>
</dbReference>
<sequence length="1519" mass="163126">MAQQGKPLGSMIIDIGLDGSKMTKSLDGIKRQIRAAQSEMKAHMSVISQAGNGYKTMEAKVNGLTKVMASNEKQIEVLHEKYEQAKKDFGENSKQAQKYAAQINNAVAKQAAMKQQLDNTKLAMREYKRGTQDLKTQLDQAARSTTAAVSVLKAQGKEYQAAKAEKDGLTKSYRLQTQLIEKEKEKLKDLIKTKGEDSKEVREQKIVIEEAIAKQKLMGKALQDLDAKIGNASKKSAEFADRMATLRNRLSEVSTKLKDVGREASMKISLPIVGALGAAVKTSMDFEAQMSRVGAIAGASADELKKLKESALELGASTSKSATEVAVAQENLAALGFTSKDIIAAMPGVISAAEASAADMAQTADVVASALNIWGIEAGKASRVADVLAESANRTAADITDMQYAFKYAGAPAAALGVSMEETAASIGIMTNAGLQGENAGTALRASLLALLNPSEENSKQMDALGISVTDAEGNFIGISGVIKNFQKALAGQTKTQKAATIASLVGTEATSGFLSLMEAGPEEIDKMTKALENSSGASKDAAQKMKDNLKGSLEELGGAFETAGITIGNTLAPAIRSIASAIQNLVNWFNDLSPSMQTFITYASLVAAAIGPLLLVAGALAGSIGNIVNVVGLLGLKFGDSEGKIGLFSKVLDGVKLAAGAVLSPFGLVIGAITALVAGFVLAYNKSETFRNFINGIGEAIKNMIPPEVIETVKSFINGVIEKFNEGKNLAQQAFTTVSQFIQTKINEIKAFWDENGTQILQAFSNVFNGIQTVVTTVFSAIMMIVQPIWNALTTLFQTSLPYILQLFQFIFNTVLAVIQSVWENIKGVISGSLNVIMGIIKMFSGLFTGDFSKMWEGIKQVFFGAINLIWNWMQLMFWGKLLKGLTAFGGTFKGIFTSIWGGIKTVFSTVIGWIVNFVKSSFTRSVNTVKGIFNALKTFVSWVWNGINGIFKSVISTIVNFVRNMFTNMKSTVSNIFNGIRNIAKSVWEKIKDIVIKPVMNVVSRVGSLFSSLRNKISQIFNGIRSTIFGIFNKVVDAIKNLPGRMAEGLKKNAGKIANGMKAVSKFLLEGLAKGVNGVTGGINWILDKVHAPKKLRIPKWKIPEYAKGTDNHEGGLAKVSDGKGPNKRELIRLPNGQLFLSPKKETIMNLPKGTSVLDGNSTAAFLKGKGIPAYAKGKGILQEAFGAVQSTWNGAKDAAKAGFEKVKNGAVAVWDFASNPLALIKSAISSFTNLDNVKQPALGMVKGVISKASEGAKSWIQKFLQGGDDVKASGNPTADVKKWVTRAMEIAGVSGRNWLNGLSLIAMKESGGNPRAQNNWDINAKRGIPSKGLMQTIGPTFNAYKMKGYDNIFNPVHNIIAAIRYIKSRYKTIGNVPGVKAVNQGRRYIGYENGGFSFRHKLAEISEGNKPEAIVPLSKAKRGRALQILAKASEVVGFENGSKVTVNNDTSKLEQLLQEQNKLYEQQNAMTQQMLGLLFQLANQGGNSISVEDLANKISALQGKQFNNKLYQQGGF</sequence>
<evidence type="ECO:0000313" key="6">
    <source>
        <dbReference type="EMBL" id="QPR70570.1"/>
    </source>
</evidence>
<dbReference type="RefSeq" id="WP_119954022.1">
    <property type="nucleotide sequence ID" value="NZ_CP027791.1"/>
</dbReference>
<feature type="transmembrane region" description="Helical" evidence="3">
    <location>
        <begin position="658"/>
        <end position="685"/>
    </location>
</feature>
<keyword evidence="6" id="KW-0614">Plasmid</keyword>
<accession>A0AB37GFY8</accession>
<dbReference type="InterPro" id="IPR023346">
    <property type="entry name" value="Lysozyme-like_dom_sf"/>
</dbReference>